<gene>
    <name evidence="1" type="ORF">ACFQIC_11300</name>
</gene>
<dbReference type="Proteomes" id="UP001596410">
    <property type="component" value="Unassembled WGS sequence"/>
</dbReference>
<protein>
    <submittedName>
        <fullName evidence="1">YecA family protein</fullName>
    </submittedName>
</protein>
<comment type="caution">
    <text evidence="1">The sequence shown here is derived from an EMBL/GenBank/DDBJ whole genome shotgun (WGS) entry which is preliminary data.</text>
</comment>
<keyword evidence="2" id="KW-1185">Reference proteome</keyword>
<sequence>MKVGRNDPCPCGSGKKYKKCCGNSKVIEFPTQIVNNELDQYFRSLQEYIVDHYPHVMPAIPAKSDTEKLHEFFSILQKTVFNSHKENKTIMEEYVNRVKDSVIRPATKESLESWPNSVSWFIFSENDHF</sequence>
<name>A0ABW2EJU0_9BACI</name>
<evidence type="ECO:0000313" key="2">
    <source>
        <dbReference type="Proteomes" id="UP001596410"/>
    </source>
</evidence>
<dbReference type="Gene3D" id="3.10.450.50">
    <property type="match status" value="1"/>
</dbReference>
<accession>A0ABW2EJU0</accession>
<reference evidence="2" key="1">
    <citation type="journal article" date="2019" name="Int. J. Syst. Evol. Microbiol.">
        <title>The Global Catalogue of Microorganisms (GCM) 10K type strain sequencing project: providing services to taxonomists for standard genome sequencing and annotation.</title>
        <authorList>
            <consortium name="The Broad Institute Genomics Platform"/>
            <consortium name="The Broad Institute Genome Sequencing Center for Infectious Disease"/>
            <person name="Wu L."/>
            <person name="Ma J."/>
        </authorList>
    </citation>
    <scope>NUCLEOTIDE SEQUENCE [LARGE SCALE GENOMIC DNA]</scope>
    <source>
        <strain evidence="2">CGMCC 4.1621</strain>
    </source>
</reference>
<dbReference type="RefSeq" id="WP_204709406.1">
    <property type="nucleotide sequence ID" value="NZ_JBHSZV010000027.1"/>
</dbReference>
<proteinExistence type="predicted"/>
<organism evidence="1 2">
    <name type="scientific">Halobacillus seohaensis</name>
    <dbReference type="NCBI Taxonomy" id="447421"/>
    <lineage>
        <taxon>Bacteria</taxon>
        <taxon>Bacillati</taxon>
        <taxon>Bacillota</taxon>
        <taxon>Bacilli</taxon>
        <taxon>Bacillales</taxon>
        <taxon>Bacillaceae</taxon>
        <taxon>Halobacillus</taxon>
    </lineage>
</organism>
<dbReference type="Pfam" id="PF02810">
    <property type="entry name" value="SEC-C"/>
    <property type="match status" value="1"/>
</dbReference>
<dbReference type="InterPro" id="IPR004027">
    <property type="entry name" value="SEC_C_motif"/>
</dbReference>
<dbReference type="EMBL" id="JBHSZV010000027">
    <property type="protein sequence ID" value="MFC7062443.1"/>
    <property type="molecule type" value="Genomic_DNA"/>
</dbReference>
<dbReference type="SUPFAM" id="SSF103642">
    <property type="entry name" value="Sec-C motif"/>
    <property type="match status" value="1"/>
</dbReference>
<evidence type="ECO:0000313" key="1">
    <source>
        <dbReference type="EMBL" id="MFC7062443.1"/>
    </source>
</evidence>